<evidence type="ECO:0000313" key="2">
    <source>
        <dbReference type="Proteomes" id="UP001434883"/>
    </source>
</evidence>
<accession>A0ABV0SGN2</accession>
<sequence>MVVHLTPTPPVPRPYKKIFTERKMYQSQIPCLCHKRGNKADSDSDGTRVQEEQVCLRLLLSQLTLSTDPLCFFNVSAISLVMNLSSITAAPAEASSSQMTVGLL</sequence>
<dbReference type="Proteomes" id="UP001434883">
    <property type="component" value="Unassembled WGS sequence"/>
</dbReference>
<dbReference type="EMBL" id="JAHRIN010080757">
    <property type="protein sequence ID" value="MEQ2219738.1"/>
    <property type="molecule type" value="Genomic_DNA"/>
</dbReference>
<name>A0ABV0SGN2_9TELE</name>
<gene>
    <name evidence="1" type="ORF">XENOCAPTIV_022838</name>
</gene>
<keyword evidence="2" id="KW-1185">Reference proteome</keyword>
<protein>
    <submittedName>
        <fullName evidence="1">Uncharacterized protein</fullName>
    </submittedName>
</protein>
<proteinExistence type="predicted"/>
<evidence type="ECO:0000313" key="1">
    <source>
        <dbReference type="EMBL" id="MEQ2219738.1"/>
    </source>
</evidence>
<reference evidence="1 2" key="1">
    <citation type="submission" date="2021-06" db="EMBL/GenBank/DDBJ databases">
        <authorList>
            <person name="Palmer J.M."/>
        </authorList>
    </citation>
    <scope>NUCLEOTIDE SEQUENCE [LARGE SCALE GENOMIC DNA]</scope>
    <source>
        <strain evidence="1 2">XC_2019</strain>
        <tissue evidence="1">Muscle</tissue>
    </source>
</reference>
<organism evidence="1 2">
    <name type="scientific">Xenoophorus captivus</name>
    <dbReference type="NCBI Taxonomy" id="1517983"/>
    <lineage>
        <taxon>Eukaryota</taxon>
        <taxon>Metazoa</taxon>
        <taxon>Chordata</taxon>
        <taxon>Craniata</taxon>
        <taxon>Vertebrata</taxon>
        <taxon>Euteleostomi</taxon>
        <taxon>Actinopterygii</taxon>
        <taxon>Neopterygii</taxon>
        <taxon>Teleostei</taxon>
        <taxon>Neoteleostei</taxon>
        <taxon>Acanthomorphata</taxon>
        <taxon>Ovalentaria</taxon>
        <taxon>Atherinomorphae</taxon>
        <taxon>Cyprinodontiformes</taxon>
        <taxon>Goodeidae</taxon>
        <taxon>Xenoophorus</taxon>
    </lineage>
</organism>
<comment type="caution">
    <text evidence="1">The sequence shown here is derived from an EMBL/GenBank/DDBJ whole genome shotgun (WGS) entry which is preliminary data.</text>
</comment>